<protein>
    <recommendedName>
        <fullName evidence="4">DUF4378 domain-containing protein</fullName>
    </recommendedName>
</protein>
<dbReference type="PANTHER" id="PTHR33623:SF17">
    <property type="entry name" value="DUF4378 DOMAIN-CONTAINING PROTEIN"/>
    <property type="match status" value="1"/>
</dbReference>
<gene>
    <name evidence="2" type="ORF">K7X08_023085</name>
</gene>
<keyword evidence="1" id="KW-0175">Coiled coil</keyword>
<name>A0A9Q1RHT0_9SOLA</name>
<dbReference type="Proteomes" id="UP001152561">
    <property type="component" value="Unassembled WGS sequence"/>
</dbReference>
<dbReference type="AlphaFoldDB" id="A0A9Q1RHT0"/>
<evidence type="ECO:0000256" key="1">
    <source>
        <dbReference type="SAM" id="Coils"/>
    </source>
</evidence>
<evidence type="ECO:0008006" key="4">
    <source>
        <dbReference type="Google" id="ProtNLM"/>
    </source>
</evidence>
<keyword evidence="3" id="KW-1185">Reference proteome</keyword>
<proteinExistence type="predicted"/>
<dbReference type="OrthoDB" id="1669163at2759"/>
<dbReference type="EMBL" id="JAJAGQ010000008">
    <property type="protein sequence ID" value="KAJ8556327.1"/>
    <property type="molecule type" value="Genomic_DNA"/>
</dbReference>
<organism evidence="2 3">
    <name type="scientific">Anisodus acutangulus</name>
    <dbReference type="NCBI Taxonomy" id="402998"/>
    <lineage>
        <taxon>Eukaryota</taxon>
        <taxon>Viridiplantae</taxon>
        <taxon>Streptophyta</taxon>
        <taxon>Embryophyta</taxon>
        <taxon>Tracheophyta</taxon>
        <taxon>Spermatophyta</taxon>
        <taxon>Magnoliopsida</taxon>
        <taxon>eudicotyledons</taxon>
        <taxon>Gunneridae</taxon>
        <taxon>Pentapetalae</taxon>
        <taxon>asterids</taxon>
        <taxon>lamiids</taxon>
        <taxon>Solanales</taxon>
        <taxon>Solanaceae</taxon>
        <taxon>Solanoideae</taxon>
        <taxon>Hyoscyameae</taxon>
        <taxon>Anisodus</taxon>
    </lineage>
</organism>
<dbReference type="PANTHER" id="PTHR33623">
    <property type="entry name" value="OS04G0572500 PROTEIN"/>
    <property type="match status" value="1"/>
</dbReference>
<evidence type="ECO:0000313" key="3">
    <source>
        <dbReference type="Proteomes" id="UP001152561"/>
    </source>
</evidence>
<comment type="caution">
    <text evidence="2">The sequence shown here is derived from an EMBL/GenBank/DDBJ whole genome shotgun (WGS) entry which is preliminary data.</text>
</comment>
<feature type="coiled-coil region" evidence="1">
    <location>
        <begin position="285"/>
        <end position="317"/>
    </location>
</feature>
<accession>A0A9Q1RHT0</accession>
<reference evidence="3" key="1">
    <citation type="journal article" date="2023" name="Proc. Natl. Acad. Sci. U.S.A.">
        <title>Genomic and structural basis for evolution of tropane alkaloid biosynthesis.</title>
        <authorList>
            <person name="Wanga Y.-J."/>
            <person name="Taina T."/>
            <person name="Yua J.-Y."/>
            <person name="Lia J."/>
            <person name="Xua B."/>
            <person name="Chenc J."/>
            <person name="D'Auriad J.C."/>
            <person name="Huanga J.-P."/>
            <person name="Huanga S.-X."/>
        </authorList>
    </citation>
    <scope>NUCLEOTIDE SEQUENCE [LARGE SCALE GENOMIC DNA]</scope>
    <source>
        <strain evidence="3">cv. KIB-2019</strain>
    </source>
</reference>
<evidence type="ECO:0000313" key="2">
    <source>
        <dbReference type="EMBL" id="KAJ8556327.1"/>
    </source>
</evidence>
<sequence>MSSSCPSPHARFSFECRPKLLKDFLQDDSPSYNKKQQQQHVQCNLRVLNKKSSQLLRRNRSSRAASTTISVIHKVINIVKFLPFASVKSPSILPRSISKKLSRIRRNYKENENHIKNHEVSVTVKVKDILRWKSSRDLVEKKSTPLDYTYRCTTATATTTSTTTSSQRSSWCDSDFTAEDLPYWYGEIIDDQCYGKRNPLEEGVGGSCCMGETRGIKLDPKQYICFDENEQQSPVSVLSSPFREDQGGHLSFCKSGADIDRKKCMLMQRIQEFENLAEGNTRFKEENYEEEQAQEMNEIIEEKANKLLSLLKETKNLCKEDFEANLDDQLLLDFFWHELMIQNNVDESEMLIRKAKSWINGEYNGEFEWEMEDKREAYIRDMHRVGKWNNFEEEKQELTLDLEFELFNDLVHEVLADYFCS</sequence>